<dbReference type="Proteomes" id="UP000955338">
    <property type="component" value="Chromosome"/>
</dbReference>
<evidence type="ECO:0000313" key="2">
    <source>
        <dbReference type="Proteomes" id="UP000955338"/>
    </source>
</evidence>
<dbReference type="Pfam" id="PF04301">
    <property type="entry name" value="BioG"/>
    <property type="match status" value="1"/>
</dbReference>
<dbReference type="AlphaFoldDB" id="A0A8D4LN80"/>
<keyword evidence="2" id="KW-1185">Reference proteome</keyword>
<dbReference type="InterPro" id="IPR007398">
    <property type="entry name" value="BioG"/>
</dbReference>
<proteinExistence type="predicted"/>
<dbReference type="InterPro" id="IPR029058">
    <property type="entry name" value="AB_hydrolase_fold"/>
</dbReference>
<evidence type="ECO:0000313" key="1">
    <source>
        <dbReference type="EMBL" id="QDJ14587.1"/>
    </source>
</evidence>
<name>A0A8D4LN80_9PAST</name>
<dbReference type="SUPFAM" id="SSF53474">
    <property type="entry name" value="alpha/beta-Hydrolases"/>
    <property type="match status" value="1"/>
</dbReference>
<sequence length="218" mass="25407">MKTVFTNNCASKLIIYFAGWGTPPEAVSHLTLSPEYDLLICYDYQQLTLDFNFIPYQEIYVIAWSLGVWVAERVLGGIVTAEKLTSAVAINGTGLPIDDQQGIPTQVFQATVENLTPNSRQKFERRMCDNAISLAQYRSYPSREFEDVNSELHFLFHQIQQDRRIDLLTWKKAIIGQQDRIFPVQNQTVYWQKRCPISYIESGHYLFNQFQHWEQLWA</sequence>
<dbReference type="EMBL" id="CP022011">
    <property type="protein sequence ID" value="QDJ14587.1"/>
    <property type="molecule type" value="Genomic_DNA"/>
</dbReference>
<organism evidence="1 2">
    <name type="scientific">Mergibacter septicus</name>
    <dbReference type="NCBI Taxonomy" id="221402"/>
    <lineage>
        <taxon>Bacteria</taxon>
        <taxon>Pseudomonadati</taxon>
        <taxon>Pseudomonadota</taxon>
        <taxon>Gammaproteobacteria</taxon>
        <taxon>Pasteurellales</taxon>
        <taxon>Pasteurellaceae</taxon>
        <taxon>Mergibacter</taxon>
    </lineage>
</organism>
<reference evidence="1" key="1">
    <citation type="submission" date="2017-06" db="EMBL/GenBank/DDBJ databases">
        <title>Genome sequencing of pathogenic and non-pathogenic strains within Bisgaard taxon 40.</title>
        <authorList>
            <person name="Ladner J.T."/>
            <person name="Lovett S.P."/>
            <person name="Koroleva G."/>
            <person name="Lorch J.M."/>
        </authorList>
    </citation>
    <scope>NUCLEOTIDE SEQUENCE</scope>
    <source>
        <strain evidence="1">27576-1-I1</strain>
    </source>
</reference>
<dbReference type="Gene3D" id="3.40.50.1820">
    <property type="entry name" value="alpha/beta hydrolase"/>
    <property type="match status" value="1"/>
</dbReference>
<dbReference type="RefSeq" id="WP_261920880.1">
    <property type="nucleotide sequence ID" value="NZ_CP022011.1"/>
</dbReference>
<protein>
    <submittedName>
        <fullName evidence="1">Uncharacterized protein</fullName>
    </submittedName>
</protein>
<gene>
    <name evidence="1" type="ORF">CEP48_03760</name>
</gene>
<accession>A0A8D4LN80</accession>